<feature type="transmembrane region" description="Helical" evidence="9">
    <location>
        <begin position="102"/>
        <end position="118"/>
    </location>
</feature>
<dbReference type="InterPro" id="IPR043429">
    <property type="entry name" value="ArtM/GltK/GlnP/TcyL/YhdX-like"/>
</dbReference>
<feature type="transmembrane region" description="Helical" evidence="9">
    <location>
        <begin position="24"/>
        <end position="48"/>
    </location>
</feature>
<gene>
    <name evidence="11" type="ORF">A3L25_012535</name>
</gene>
<feature type="domain" description="ABC transmembrane type-1" evidence="10">
    <location>
        <begin position="24"/>
        <end position="221"/>
    </location>
</feature>
<proteinExistence type="inferred from homology"/>
<dbReference type="PROSITE" id="PS50928">
    <property type="entry name" value="ABC_TM1"/>
    <property type="match status" value="1"/>
</dbReference>
<evidence type="ECO:0000256" key="7">
    <source>
        <dbReference type="ARBA" id="ARBA00022989"/>
    </source>
</evidence>
<dbReference type="InterPro" id="IPR010065">
    <property type="entry name" value="AA_ABC_transptr_permease_3TM"/>
</dbReference>
<evidence type="ECO:0000256" key="5">
    <source>
        <dbReference type="ARBA" id="ARBA00022692"/>
    </source>
</evidence>
<dbReference type="PANTHER" id="PTHR30614:SF47">
    <property type="entry name" value="ABC TRANSPORTER PERMEASE"/>
    <property type="match status" value="1"/>
</dbReference>
<evidence type="ECO:0000313" key="12">
    <source>
        <dbReference type="Proteomes" id="UP000076857"/>
    </source>
</evidence>
<organism evidence="11 12">
    <name type="scientific">Pseudomonas putida</name>
    <name type="common">Arthrobacter siderocapsulatus</name>
    <dbReference type="NCBI Taxonomy" id="303"/>
    <lineage>
        <taxon>Bacteria</taxon>
        <taxon>Pseudomonadati</taxon>
        <taxon>Pseudomonadota</taxon>
        <taxon>Gammaproteobacteria</taxon>
        <taxon>Pseudomonadales</taxon>
        <taxon>Pseudomonadaceae</taxon>
        <taxon>Pseudomonas</taxon>
    </lineage>
</organism>
<dbReference type="Gene3D" id="1.10.3720.10">
    <property type="entry name" value="MetI-like"/>
    <property type="match status" value="1"/>
</dbReference>
<keyword evidence="5 9" id="KW-0812">Transmembrane</keyword>
<evidence type="ECO:0000313" key="11">
    <source>
        <dbReference type="EMBL" id="QJQ10201.1"/>
    </source>
</evidence>
<dbReference type="GO" id="GO:0022857">
    <property type="term" value="F:transmembrane transporter activity"/>
    <property type="evidence" value="ECO:0007669"/>
    <property type="project" value="InterPro"/>
</dbReference>
<accession>A0AAP9MZU9</accession>
<keyword evidence="4" id="KW-1003">Cell membrane</keyword>
<dbReference type="InterPro" id="IPR000515">
    <property type="entry name" value="MetI-like"/>
</dbReference>
<keyword evidence="8 9" id="KW-0472">Membrane</keyword>
<dbReference type="PANTHER" id="PTHR30614">
    <property type="entry name" value="MEMBRANE COMPONENT OF AMINO ACID ABC TRANSPORTER"/>
    <property type="match status" value="1"/>
</dbReference>
<reference evidence="11 12" key="2">
    <citation type="submission" date="2020-04" db="EMBL/GenBank/DDBJ databases">
        <title>Complete genome sequence of Pseudomonas putida strain JQ581.</title>
        <authorList>
            <person name="Mu Y."/>
        </authorList>
    </citation>
    <scope>NUCLEOTIDE SEQUENCE [LARGE SCALE GENOMIC DNA]</scope>
    <source>
        <strain evidence="11 12">JQ581</strain>
    </source>
</reference>
<sequence>MQNFLNAFITLFQPPYDVLLLEGLALTLKLTLFSWILAVALGVLLAMVRESKNIVCQKTVASYVAFQRNVPMLVHILLWYFGVSNILPIALQDQLSALGSEFIYPAIAIGLCMAAYFCEDIRSGLRSIPYGQHEASRSLGMSYLKSMRHVILPQALRVCAPPFINHTVLLFKNTSLAMAVGAAELTYAVRDIENQTFLTFQAYLIATLFYLMVSLSLMWLGSYVAHQARIPAR</sequence>
<keyword evidence="7 9" id="KW-1133">Transmembrane helix</keyword>
<comment type="subcellular location">
    <subcellularLocation>
        <location evidence="1">Cell inner membrane</location>
        <topology evidence="1">Multi-pass membrane protein</topology>
    </subcellularLocation>
    <subcellularLocation>
        <location evidence="9">Cell membrane</location>
        <topology evidence="9">Multi-pass membrane protein</topology>
    </subcellularLocation>
</comment>
<name>A0AAP9MZU9_PSEPU</name>
<protein>
    <submittedName>
        <fullName evidence="11">Amino acid ABC transporter permease</fullName>
    </submittedName>
</protein>
<evidence type="ECO:0000256" key="4">
    <source>
        <dbReference type="ARBA" id="ARBA00022475"/>
    </source>
</evidence>
<evidence type="ECO:0000256" key="1">
    <source>
        <dbReference type="ARBA" id="ARBA00004429"/>
    </source>
</evidence>
<dbReference type="AlphaFoldDB" id="A0AAP9MZU9"/>
<keyword evidence="3 9" id="KW-0813">Transport</keyword>
<dbReference type="InterPro" id="IPR035906">
    <property type="entry name" value="MetI-like_sf"/>
</dbReference>
<dbReference type="RefSeq" id="WP_063426001.1">
    <property type="nucleotide sequence ID" value="NZ_CP050951.1"/>
</dbReference>
<evidence type="ECO:0000256" key="8">
    <source>
        <dbReference type="ARBA" id="ARBA00023136"/>
    </source>
</evidence>
<evidence type="ECO:0000256" key="2">
    <source>
        <dbReference type="ARBA" id="ARBA00010072"/>
    </source>
</evidence>
<evidence type="ECO:0000256" key="9">
    <source>
        <dbReference type="RuleBase" id="RU363032"/>
    </source>
</evidence>
<keyword evidence="6" id="KW-0029">Amino-acid transport</keyword>
<dbReference type="EMBL" id="CP050951">
    <property type="protein sequence ID" value="QJQ10201.1"/>
    <property type="molecule type" value="Genomic_DNA"/>
</dbReference>
<dbReference type="Pfam" id="PF00528">
    <property type="entry name" value="BPD_transp_1"/>
    <property type="match status" value="1"/>
</dbReference>
<comment type="similarity">
    <text evidence="2">Belongs to the binding-protein-dependent transport system permease family. HisMQ subfamily.</text>
</comment>
<dbReference type="GO" id="GO:0043190">
    <property type="term" value="C:ATP-binding cassette (ABC) transporter complex"/>
    <property type="evidence" value="ECO:0007669"/>
    <property type="project" value="InterPro"/>
</dbReference>
<feature type="transmembrane region" description="Helical" evidence="9">
    <location>
        <begin position="69"/>
        <end position="90"/>
    </location>
</feature>
<feature type="transmembrane region" description="Helical" evidence="9">
    <location>
        <begin position="202"/>
        <end position="225"/>
    </location>
</feature>
<evidence type="ECO:0000256" key="3">
    <source>
        <dbReference type="ARBA" id="ARBA00022448"/>
    </source>
</evidence>
<dbReference type="Proteomes" id="UP000076857">
    <property type="component" value="Chromosome"/>
</dbReference>
<dbReference type="GO" id="GO:0006865">
    <property type="term" value="P:amino acid transport"/>
    <property type="evidence" value="ECO:0007669"/>
    <property type="project" value="UniProtKB-KW"/>
</dbReference>
<dbReference type="NCBIfam" id="TIGR01726">
    <property type="entry name" value="HEQRo_perm_3TM"/>
    <property type="match status" value="1"/>
</dbReference>
<reference evidence="11 12" key="1">
    <citation type="submission" date="2016-04" db="EMBL/GenBank/DDBJ databases">
        <authorList>
            <person name="Qiu J."/>
        </authorList>
    </citation>
    <scope>NUCLEOTIDE SEQUENCE [LARGE SCALE GENOMIC DNA]</scope>
    <source>
        <strain evidence="11 12">JQ581</strain>
    </source>
</reference>
<evidence type="ECO:0000256" key="6">
    <source>
        <dbReference type="ARBA" id="ARBA00022970"/>
    </source>
</evidence>
<dbReference type="SUPFAM" id="SSF161098">
    <property type="entry name" value="MetI-like"/>
    <property type="match status" value="1"/>
</dbReference>
<evidence type="ECO:0000259" key="10">
    <source>
        <dbReference type="PROSITE" id="PS50928"/>
    </source>
</evidence>
<dbReference type="CDD" id="cd06261">
    <property type="entry name" value="TM_PBP2"/>
    <property type="match status" value="1"/>
</dbReference>